<sequence>MAEQTKADGPSTFTPIHPFQMDDPKSWGHAIGMMDWDSDKIVFSKRSLLEFLKSMQVTVNTNFGEIQKLPKYASFGKLSKQATEAAVADLVEAEINDPTTDSKAHPSKSTVPRGGATGDKPSRKVVDPPGGKQSLRIYGEEYEEEDALSLAPARDGNGVDVAIEHLERIKMHVEPEFDGGAKVEDEPSEESRSSNPPPNFRPTRKVREGPGGKSTMGQALFGGYENETEEDREEGRASAGKKKQAPQSGGGNLW</sequence>
<protein>
    <submittedName>
        <fullName evidence="2">Uncharacterized protein</fullName>
    </submittedName>
</protein>
<dbReference type="RefSeq" id="XP_052947727.1">
    <property type="nucleotide sequence ID" value="XM_053091935.1"/>
</dbReference>
<dbReference type="EMBL" id="JAKWFO010000003">
    <property type="protein sequence ID" value="KAI9637950.1"/>
    <property type="molecule type" value="Genomic_DNA"/>
</dbReference>
<feature type="compositionally biased region" description="Basic and acidic residues" evidence="1">
    <location>
        <begin position="172"/>
        <end position="192"/>
    </location>
</feature>
<evidence type="ECO:0000313" key="2">
    <source>
        <dbReference type="EMBL" id="KAI9637950.1"/>
    </source>
</evidence>
<comment type="caution">
    <text evidence="2">The sequence shown here is derived from an EMBL/GenBank/DDBJ whole genome shotgun (WGS) entry which is preliminary data.</text>
</comment>
<feature type="region of interest" description="Disordered" evidence="1">
    <location>
        <begin position="96"/>
        <end position="158"/>
    </location>
</feature>
<feature type="region of interest" description="Disordered" evidence="1">
    <location>
        <begin position="172"/>
        <end position="254"/>
    </location>
</feature>
<dbReference type="Proteomes" id="UP001164286">
    <property type="component" value="Unassembled WGS sequence"/>
</dbReference>
<organism evidence="2 3">
    <name type="scientific">Dioszegia hungarica</name>
    <dbReference type="NCBI Taxonomy" id="4972"/>
    <lineage>
        <taxon>Eukaryota</taxon>
        <taxon>Fungi</taxon>
        <taxon>Dikarya</taxon>
        <taxon>Basidiomycota</taxon>
        <taxon>Agaricomycotina</taxon>
        <taxon>Tremellomycetes</taxon>
        <taxon>Tremellales</taxon>
        <taxon>Bulleribasidiaceae</taxon>
        <taxon>Dioszegia</taxon>
    </lineage>
</organism>
<keyword evidence="3" id="KW-1185">Reference proteome</keyword>
<gene>
    <name evidence="2" type="ORF">MKK02DRAFT_42330</name>
</gene>
<proteinExistence type="predicted"/>
<evidence type="ECO:0000256" key="1">
    <source>
        <dbReference type="SAM" id="MobiDB-lite"/>
    </source>
</evidence>
<accession>A0AA38LW22</accession>
<dbReference type="AlphaFoldDB" id="A0AA38LW22"/>
<dbReference type="GeneID" id="77731140"/>
<evidence type="ECO:0000313" key="3">
    <source>
        <dbReference type="Proteomes" id="UP001164286"/>
    </source>
</evidence>
<name>A0AA38LW22_9TREE</name>
<feature type="region of interest" description="Disordered" evidence="1">
    <location>
        <begin position="1"/>
        <end position="20"/>
    </location>
</feature>
<reference evidence="2" key="1">
    <citation type="journal article" date="2022" name="G3 (Bethesda)">
        <title>High quality genome of the basidiomycete yeast Dioszegia hungarica PDD-24b-2 isolated from cloud water.</title>
        <authorList>
            <person name="Jarrige D."/>
            <person name="Haridas S."/>
            <person name="Bleykasten-Grosshans C."/>
            <person name="Joly M."/>
            <person name="Nadalig T."/>
            <person name="Sancelme M."/>
            <person name="Vuilleumier S."/>
            <person name="Grigoriev I.V."/>
            <person name="Amato P."/>
            <person name="Bringel F."/>
        </authorList>
    </citation>
    <scope>NUCLEOTIDE SEQUENCE</scope>
    <source>
        <strain evidence="2">PDD-24b-2</strain>
    </source>
</reference>